<gene>
    <name evidence="2" type="ORF">MNBD_CHLOROFLEXI01-2103</name>
</gene>
<reference evidence="2" key="1">
    <citation type="submission" date="2018-06" db="EMBL/GenBank/DDBJ databases">
        <authorList>
            <person name="Zhirakovskaya E."/>
        </authorList>
    </citation>
    <scope>NUCLEOTIDE SEQUENCE</scope>
</reference>
<dbReference type="EMBL" id="UOEU01000549">
    <property type="protein sequence ID" value="VAW34756.1"/>
    <property type="molecule type" value="Genomic_DNA"/>
</dbReference>
<evidence type="ECO:0000313" key="2">
    <source>
        <dbReference type="EMBL" id="VAW34756.1"/>
    </source>
</evidence>
<proteinExistence type="predicted"/>
<sequence>MVEKIPQFKTEQEEANFWDSHDSTDFLDET</sequence>
<name>A0A3B0VR86_9ZZZZ</name>
<organism evidence="2">
    <name type="scientific">hydrothermal vent metagenome</name>
    <dbReference type="NCBI Taxonomy" id="652676"/>
    <lineage>
        <taxon>unclassified sequences</taxon>
        <taxon>metagenomes</taxon>
        <taxon>ecological metagenomes</taxon>
    </lineage>
</organism>
<dbReference type="AlphaFoldDB" id="A0A3B0VR86"/>
<protein>
    <submittedName>
        <fullName evidence="2">Uncharacterized protein</fullName>
    </submittedName>
</protein>
<feature type="non-terminal residue" evidence="2">
    <location>
        <position position="30"/>
    </location>
</feature>
<feature type="region of interest" description="Disordered" evidence="1">
    <location>
        <begin position="1"/>
        <end position="30"/>
    </location>
</feature>
<accession>A0A3B0VR86</accession>
<dbReference type="InterPro" id="IPR022148">
    <property type="entry name" value="CopG_antitoxin"/>
</dbReference>
<dbReference type="Pfam" id="PF12441">
    <property type="entry name" value="CopG_antitoxin"/>
    <property type="match status" value="1"/>
</dbReference>
<evidence type="ECO:0000256" key="1">
    <source>
        <dbReference type="SAM" id="MobiDB-lite"/>
    </source>
</evidence>